<feature type="transmembrane region" description="Helical" evidence="4">
    <location>
        <begin position="141"/>
        <end position="159"/>
    </location>
</feature>
<protein>
    <submittedName>
        <fullName evidence="6">Putative zinc-finger</fullName>
    </submittedName>
</protein>
<keyword evidence="7" id="KW-1185">Reference proteome</keyword>
<keyword evidence="6" id="KW-0862">Zinc</keyword>
<keyword evidence="4" id="KW-0812">Transmembrane</keyword>
<dbReference type="InterPro" id="IPR041916">
    <property type="entry name" value="Anti_sigma_zinc_sf"/>
</dbReference>
<keyword evidence="4" id="KW-1133">Transmembrane helix</keyword>
<keyword evidence="6" id="KW-0479">Metal-binding</keyword>
<evidence type="ECO:0000259" key="5">
    <source>
        <dbReference type="Pfam" id="PF13490"/>
    </source>
</evidence>
<evidence type="ECO:0000256" key="3">
    <source>
        <dbReference type="SAM" id="MobiDB-lite"/>
    </source>
</evidence>
<evidence type="ECO:0000256" key="1">
    <source>
        <dbReference type="ARBA" id="ARBA00023015"/>
    </source>
</evidence>
<feature type="compositionally biased region" description="Pro residues" evidence="3">
    <location>
        <begin position="207"/>
        <end position="218"/>
    </location>
</feature>
<evidence type="ECO:0000313" key="6">
    <source>
        <dbReference type="EMBL" id="SDF98889.1"/>
    </source>
</evidence>
<organism evidence="6 7">
    <name type="scientific">Pseudonocardia oroxyli</name>
    <dbReference type="NCBI Taxonomy" id="366584"/>
    <lineage>
        <taxon>Bacteria</taxon>
        <taxon>Bacillati</taxon>
        <taxon>Actinomycetota</taxon>
        <taxon>Actinomycetes</taxon>
        <taxon>Pseudonocardiales</taxon>
        <taxon>Pseudonocardiaceae</taxon>
        <taxon>Pseudonocardia</taxon>
    </lineage>
</organism>
<feature type="region of interest" description="Disordered" evidence="3">
    <location>
        <begin position="163"/>
        <end position="218"/>
    </location>
</feature>
<keyword evidence="6" id="KW-0863">Zinc-finger</keyword>
<evidence type="ECO:0000256" key="4">
    <source>
        <dbReference type="SAM" id="Phobius"/>
    </source>
</evidence>
<sequence>MTDGLRGSRRFGRDWGIDHLSLDAVVAYVDDELSAAAHARAEQHLADCGECSAEVVAQRQVRSALRAADEPRVPDWLRTKLGSIPQDTDLPGPPPGLAVTAEGELVSVLRPEVLSPQALVAPAGLDAAHTVPVQSRRRTRVGVTAVSGLALGALAFVGLPSATSSTPPAQPDRGVLGGPVLGTPNAGTARLNTGPTVQPAAVRSTPTPTPSPTRVPER</sequence>
<keyword evidence="1" id="KW-0805">Transcription regulation</keyword>
<reference evidence="6 7" key="1">
    <citation type="submission" date="2016-10" db="EMBL/GenBank/DDBJ databases">
        <authorList>
            <person name="de Groot N.N."/>
        </authorList>
    </citation>
    <scope>NUCLEOTIDE SEQUENCE [LARGE SCALE GENOMIC DNA]</scope>
    <source>
        <strain evidence="6 7">CGMCC 4.3143</strain>
    </source>
</reference>
<accession>A0A1G7QLW4</accession>
<dbReference type="AlphaFoldDB" id="A0A1G7QLW4"/>
<proteinExistence type="predicted"/>
<dbReference type="Pfam" id="PF13490">
    <property type="entry name" value="zf-HC2"/>
    <property type="match status" value="1"/>
</dbReference>
<dbReference type="OrthoDB" id="4775043at2"/>
<keyword evidence="4" id="KW-0472">Membrane</keyword>
<dbReference type="Proteomes" id="UP000198967">
    <property type="component" value="Unassembled WGS sequence"/>
</dbReference>
<feature type="domain" description="Putative zinc-finger" evidence="5">
    <location>
        <begin position="23"/>
        <end position="51"/>
    </location>
</feature>
<evidence type="ECO:0000256" key="2">
    <source>
        <dbReference type="ARBA" id="ARBA00023163"/>
    </source>
</evidence>
<dbReference type="STRING" id="366584.SAMN05216377_108106"/>
<dbReference type="Gene3D" id="1.10.10.1320">
    <property type="entry name" value="Anti-sigma factor, zinc-finger domain"/>
    <property type="match status" value="1"/>
</dbReference>
<gene>
    <name evidence="6" type="ORF">SAMN05216377_108106</name>
</gene>
<keyword evidence="2" id="KW-0804">Transcription</keyword>
<dbReference type="EMBL" id="FNBE01000008">
    <property type="protein sequence ID" value="SDF98889.1"/>
    <property type="molecule type" value="Genomic_DNA"/>
</dbReference>
<evidence type="ECO:0000313" key="7">
    <source>
        <dbReference type="Proteomes" id="UP000198967"/>
    </source>
</evidence>
<dbReference type="InterPro" id="IPR027383">
    <property type="entry name" value="Znf_put"/>
</dbReference>
<dbReference type="GO" id="GO:0008270">
    <property type="term" value="F:zinc ion binding"/>
    <property type="evidence" value="ECO:0007669"/>
    <property type="project" value="UniProtKB-KW"/>
</dbReference>
<dbReference type="RefSeq" id="WP_093083858.1">
    <property type="nucleotide sequence ID" value="NZ_FNBE01000008.1"/>
</dbReference>
<name>A0A1G7QLW4_PSEOR</name>